<feature type="active site" description="Proton acceptor" evidence="12">
    <location>
        <position position="92"/>
    </location>
</feature>
<dbReference type="SFLD" id="SFLDG01062">
    <property type="entry name" value="methyltransferase_(Class_A)"/>
    <property type="match status" value="1"/>
</dbReference>
<organism evidence="14 15">
    <name type="scientific">Garciella nitratireducens DSM 15102</name>
    <dbReference type="NCBI Taxonomy" id="1121911"/>
    <lineage>
        <taxon>Bacteria</taxon>
        <taxon>Bacillati</taxon>
        <taxon>Bacillota</taxon>
        <taxon>Clostridia</taxon>
        <taxon>Eubacteriales</taxon>
        <taxon>Eubacteriaceae</taxon>
        <taxon>Garciella</taxon>
    </lineage>
</organism>
<evidence type="ECO:0000259" key="13">
    <source>
        <dbReference type="PROSITE" id="PS51918"/>
    </source>
</evidence>
<dbReference type="SFLD" id="SFLDF00275">
    <property type="entry name" value="adenosine_C2_methyltransferase"/>
    <property type="match status" value="1"/>
</dbReference>
<evidence type="ECO:0000256" key="12">
    <source>
        <dbReference type="HAMAP-Rule" id="MF_01849"/>
    </source>
</evidence>
<dbReference type="HAMAP" id="MF_01849">
    <property type="entry name" value="RNA_methyltr_RlmN"/>
    <property type="match status" value="1"/>
</dbReference>
<feature type="binding site" evidence="12">
    <location>
        <position position="119"/>
    </location>
    <ligand>
        <name>[4Fe-4S] cluster</name>
        <dbReference type="ChEBI" id="CHEBI:49883"/>
        <note>4Fe-4S-S-AdoMet</note>
    </ligand>
</feature>
<dbReference type="GO" id="GO:0019843">
    <property type="term" value="F:rRNA binding"/>
    <property type="evidence" value="ECO:0007669"/>
    <property type="project" value="UniProtKB-UniRule"/>
</dbReference>
<keyword evidence="6 12" id="KW-0808">Transferase</keyword>
<evidence type="ECO:0000256" key="11">
    <source>
        <dbReference type="ARBA" id="ARBA00023014"/>
    </source>
</evidence>
<dbReference type="PROSITE" id="PS51918">
    <property type="entry name" value="RADICAL_SAM"/>
    <property type="match status" value="1"/>
</dbReference>
<proteinExistence type="inferred from homology"/>
<dbReference type="InterPro" id="IPR013785">
    <property type="entry name" value="Aldolase_TIM"/>
</dbReference>
<dbReference type="SFLD" id="SFLDS00029">
    <property type="entry name" value="Radical_SAM"/>
    <property type="match status" value="1"/>
</dbReference>
<dbReference type="InterPro" id="IPR040072">
    <property type="entry name" value="Methyltransferase_A"/>
</dbReference>
<dbReference type="CDD" id="cd01335">
    <property type="entry name" value="Radical_SAM"/>
    <property type="match status" value="1"/>
</dbReference>
<dbReference type="EMBL" id="FUWV01000001">
    <property type="protein sequence ID" value="SJZ35447.1"/>
    <property type="molecule type" value="Genomic_DNA"/>
</dbReference>
<comment type="miscellaneous">
    <text evidence="12">Reaction proceeds by a ping-pong mechanism involving intermediate methylation of a conserved cysteine residue.</text>
</comment>
<dbReference type="Pfam" id="PF04055">
    <property type="entry name" value="Radical_SAM"/>
    <property type="match status" value="1"/>
</dbReference>
<dbReference type="InterPro" id="IPR004383">
    <property type="entry name" value="rRNA_lsu_MTrfase_RlmN/Cfr"/>
</dbReference>
<dbReference type="InterPro" id="IPR048641">
    <property type="entry name" value="RlmN_N"/>
</dbReference>
<feature type="active site" description="S-methylcysteine intermediate" evidence="12">
    <location>
        <position position="333"/>
    </location>
</feature>
<keyword evidence="8 12" id="KW-0819">tRNA processing</keyword>
<dbReference type="GO" id="GO:0070040">
    <property type="term" value="F:rRNA (adenine(2503)-C2-)-methyltransferase activity"/>
    <property type="evidence" value="ECO:0007669"/>
    <property type="project" value="UniProtKB-UniRule"/>
</dbReference>
<evidence type="ECO:0000313" key="14">
    <source>
        <dbReference type="EMBL" id="SJZ35447.1"/>
    </source>
</evidence>
<sequence>MEKINLMGMNLEEINKIVLKYGEPKYRAKQIFQWVYKGIENIDEMINLPKILRENLKKEYTIYRLKLVQKHFDAKDKTIKFLFALKDNNVIECVIMRYNYGNTICISTQVGCRMGCSFCASTKDGMIRNLSAGEMFDQILKSQELIGEKISNIVLMGSGEPLDNYFQVMKFIHLVNHPQTVNIGQRHITLSTCGLVPKIYKFAEENLQINLSISLHAANDLKRREIMPIAKKYSISELMTACQYYIKKTNRRITFEYALIKNKNDQLEDAIELGKLLKGKLCHINLIPINPIKEKNHKKTSEKNIQVFKEKLESFGIPTTIRKEMGSNINAACGQLRKGYLDTIKK</sequence>
<evidence type="ECO:0000256" key="4">
    <source>
        <dbReference type="ARBA" id="ARBA00022552"/>
    </source>
</evidence>
<feature type="binding site" evidence="12">
    <location>
        <position position="116"/>
    </location>
    <ligand>
        <name>[4Fe-4S] cluster</name>
        <dbReference type="ChEBI" id="CHEBI:49883"/>
        <note>4Fe-4S-S-AdoMet</note>
    </ligand>
</feature>
<dbReference type="GO" id="GO:0051539">
    <property type="term" value="F:4 iron, 4 sulfur cluster binding"/>
    <property type="evidence" value="ECO:0007669"/>
    <property type="project" value="UniProtKB-UniRule"/>
</dbReference>
<dbReference type="GO" id="GO:0000049">
    <property type="term" value="F:tRNA binding"/>
    <property type="evidence" value="ECO:0007669"/>
    <property type="project" value="UniProtKB-UniRule"/>
</dbReference>
<gene>
    <name evidence="12" type="primary">rlmN</name>
    <name evidence="14" type="ORF">SAMN02745973_00226</name>
</gene>
<dbReference type="AlphaFoldDB" id="A0A1T4JZH0"/>
<evidence type="ECO:0000256" key="8">
    <source>
        <dbReference type="ARBA" id="ARBA00022694"/>
    </source>
</evidence>
<dbReference type="NCBIfam" id="TIGR00048">
    <property type="entry name" value="rRNA_mod_RlmN"/>
    <property type="match status" value="1"/>
</dbReference>
<name>A0A1T4JZH0_9FIRM</name>
<dbReference type="GO" id="GO:0005737">
    <property type="term" value="C:cytoplasm"/>
    <property type="evidence" value="ECO:0007669"/>
    <property type="project" value="UniProtKB-SubCell"/>
</dbReference>
<dbReference type="SUPFAM" id="SSF102114">
    <property type="entry name" value="Radical SAM enzymes"/>
    <property type="match status" value="1"/>
</dbReference>
<comment type="similarity">
    <text evidence="12">Belongs to the radical SAM superfamily. RlmN family.</text>
</comment>
<comment type="function">
    <text evidence="12">Specifically methylates position 2 of adenine 2503 in 23S rRNA and position 2 of adenine 37 in tRNAs.</text>
</comment>
<comment type="cofactor">
    <cofactor evidence="12">
        <name>[4Fe-4S] cluster</name>
        <dbReference type="ChEBI" id="CHEBI:49883"/>
    </cofactor>
    <text evidence="12">Binds 1 [4Fe-4S] cluster. The cluster is coordinated with 3 cysteines and an exchangeable S-adenosyl-L-methionine.</text>
</comment>
<dbReference type="Proteomes" id="UP000196365">
    <property type="component" value="Unassembled WGS sequence"/>
</dbReference>
<feature type="binding site" evidence="12">
    <location>
        <position position="191"/>
    </location>
    <ligand>
        <name>S-adenosyl-L-methionine</name>
        <dbReference type="ChEBI" id="CHEBI:59789"/>
    </ligand>
</feature>
<keyword evidence="10 12" id="KW-0408">Iron</keyword>
<dbReference type="GO" id="GO:0070475">
    <property type="term" value="P:rRNA base methylation"/>
    <property type="evidence" value="ECO:0007669"/>
    <property type="project" value="UniProtKB-UniRule"/>
</dbReference>
<keyword evidence="4 12" id="KW-0698">rRNA processing</keyword>
<dbReference type="Gene3D" id="3.20.20.70">
    <property type="entry name" value="Aldolase class I"/>
    <property type="match status" value="1"/>
</dbReference>
<keyword evidence="2 12" id="KW-0004">4Fe-4S</keyword>
<evidence type="ECO:0000256" key="2">
    <source>
        <dbReference type="ARBA" id="ARBA00022485"/>
    </source>
</evidence>
<reference evidence="14 15" key="1">
    <citation type="submission" date="2017-02" db="EMBL/GenBank/DDBJ databases">
        <authorList>
            <person name="Peterson S.W."/>
        </authorList>
    </citation>
    <scope>NUCLEOTIDE SEQUENCE [LARGE SCALE GENOMIC DNA]</scope>
    <source>
        <strain evidence="14 15">DSM 15102</strain>
    </source>
</reference>
<keyword evidence="7 12" id="KW-0949">S-adenosyl-L-methionine</keyword>
<dbReference type="GO" id="GO:0030488">
    <property type="term" value="P:tRNA methylation"/>
    <property type="evidence" value="ECO:0007669"/>
    <property type="project" value="UniProtKB-UniRule"/>
</dbReference>
<dbReference type="InterPro" id="IPR007197">
    <property type="entry name" value="rSAM"/>
</dbReference>
<dbReference type="EC" id="2.1.1.192" evidence="12"/>
<evidence type="ECO:0000256" key="1">
    <source>
        <dbReference type="ARBA" id="ARBA00004496"/>
    </source>
</evidence>
<dbReference type="Gene3D" id="1.10.150.530">
    <property type="match status" value="1"/>
</dbReference>
<evidence type="ECO:0000256" key="7">
    <source>
        <dbReference type="ARBA" id="ARBA00022691"/>
    </source>
</evidence>
<feature type="binding site" evidence="12">
    <location>
        <begin position="159"/>
        <end position="160"/>
    </location>
    <ligand>
        <name>S-adenosyl-L-methionine</name>
        <dbReference type="ChEBI" id="CHEBI:59789"/>
    </ligand>
</feature>
<feature type="binding site" evidence="12">
    <location>
        <position position="290"/>
    </location>
    <ligand>
        <name>S-adenosyl-L-methionine</name>
        <dbReference type="ChEBI" id="CHEBI:59789"/>
    </ligand>
</feature>
<dbReference type="InterPro" id="IPR058240">
    <property type="entry name" value="rSAM_sf"/>
</dbReference>
<evidence type="ECO:0000256" key="10">
    <source>
        <dbReference type="ARBA" id="ARBA00023004"/>
    </source>
</evidence>
<feature type="binding site" evidence="12">
    <location>
        <begin position="214"/>
        <end position="216"/>
    </location>
    <ligand>
        <name>S-adenosyl-L-methionine</name>
        <dbReference type="ChEBI" id="CHEBI:59789"/>
    </ligand>
</feature>
<keyword evidence="9 12" id="KW-0479">Metal-binding</keyword>
<feature type="domain" description="Radical SAM core" evidence="13">
    <location>
        <begin position="98"/>
        <end position="328"/>
    </location>
</feature>
<keyword evidence="15" id="KW-1185">Reference proteome</keyword>
<keyword evidence="5 12" id="KW-0489">Methyltransferase</keyword>
<dbReference type="FunFam" id="3.20.20.70:FF:000014">
    <property type="entry name" value="Probable dual-specificity RNA methyltransferase RlmN"/>
    <property type="match status" value="1"/>
</dbReference>
<evidence type="ECO:0000256" key="3">
    <source>
        <dbReference type="ARBA" id="ARBA00022490"/>
    </source>
</evidence>
<keyword evidence="11 12" id="KW-0411">Iron-sulfur</keyword>
<comment type="catalytic activity">
    <reaction evidence="12">
        <text>adenosine(37) in tRNA + 2 reduced [2Fe-2S]-[ferredoxin] + 2 S-adenosyl-L-methionine = 2-methyladenosine(37) in tRNA + 5'-deoxyadenosine + L-methionine + 2 oxidized [2Fe-2S]-[ferredoxin] + S-adenosyl-L-homocysteine</text>
        <dbReference type="Rhea" id="RHEA:43332"/>
        <dbReference type="Rhea" id="RHEA-COMP:10000"/>
        <dbReference type="Rhea" id="RHEA-COMP:10001"/>
        <dbReference type="Rhea" id="RHEA-COMP:10162"/>
        <dbReference type="Rhea" id="RHEA-COMP:10485"/>
        <dbReference type="ChEBI" id="CHEBI:17319"/>
        <dbReference type="ChEBI" id="CHEBI:33737"/>
        <dbReference type="ChEBI" id="CHEBI:33738"/>
        <dbReference type="ChEBI" id="CHEBI:57844"/>
        <dbReference type="ChEBI" id="CHEBI:57856"/>
        <dbReference type="ChEBI" id="CHEBI:59789"/>
        <dbReference type="ChEBI" id="CHEBI:74411"/>
        <dbReference type="ChEBI" id="CHEBI:74497"/>
        <dbReference type="EC" id="2.1.1.192"/>
    </reaction>
</comment>
<keyword evidence="12" id="KW-1015">Disulfide bond</keyword>
<evidence type="ECO:0000313" key="15">
    <source>
        <dbReference type="Proteomes" id="UP000196365"/>
    </source>
</evidence>
<evidence type="ECO:0000256" key="6">
    <source>
        <dbReference type="ARBA" id="ARBA00022679"/>
    </source>
</evidence>
<dbReference type="PIRSF" id="PIRSF006004">
    <property type="entry name" value="CHP00048"/>
    <property type="match status" value="1"/>
</dbReference>
<dbReference type="PANTHER" id="PTHR30544:SF5">
    <property type="entry name" value="RADICAL SAM CORE DOMAIN-CONTAINING PROTEIN"/>
    <property type="match status" value="1"/>
</dbReference>
<dbReference type="InterPro" id="IPR027492">
    <property type="entry name" value="RNA_MTrfase_RlmN"/>
</dbReference>
<comment type="caution">
    <text evidence="12">Lacks conserved residue(s) required for the propagation of feature annotation.</text>
</comment>
<protein>
    <recommendedName>
        <fullName evidence="12">Probable dual-specificity RNA methyltransferase RlmN</fullName>
        <ecNumber evidence="12">2.1.1.192</ecNumber>
    </recommendedName>
    <alternativeName>
        <fullName evidence="12">23S rRNA (adenine(2503)-C(2))-methyltransferase</fullName>
    </alternativeName>
    <alternativeName>
        <fullName evidence="12">23S rRNA m2A2503 methyltransferase</fullName>
    </alternativeName>
    <alternativeName>
        <fullName evidence="12">Ribosomal RNA large subunit methyltransferase N</fullName>
    </alternativeName>
    <alternativeName>
        <fullName evidence="12">tRNA (adenine(37)-C(2))-methyltransferase</fullName>
    </alternativeName>
    <alternativeName>
        <fullName evidence="12">tRNA m2A37 methyltransferase</fullName>
    </alternativeName>
</protein>
<dbReference type="PANTHER" id="PTHR30544">
    <property type="entry name" value="23S RRNA METHYLTRANSFERASE"/>
    <property type="match status" value="1"/>
</dbReference>
<comment type="catalytic activity">
    <reaction evidence="12">
        <text>adenosine(2503) in 23S rRNA + 2 reduced [2Fe-2S]-[ferredoxin] + 2 S-adenosyl-L-methionine = 2-methyladenosine(2503) in 23S rRNA + 5'-deoxyadenosine + L-methionine + 2 oxidized [2Fe-2S]-[ferredoxin] + S-adenosyl-L-homocysteine</text>
        <dbReference type="Rhea" id="RHEA:42916"/>
        <dbReference type="Rhea" id="RHEA-COMP:10000"/>
        <dbReference type="Rhea" id="RHEA-COMP:10001"/>
        <dbReference type="Rhea" id="RHEA-COMP:10152"/>
        <dbReference type="Rhea" id="RHEA-COMP:10282"/>
        <dbReference type="ChEBI" id="CHEBI:17319"/>
        <dbReference type="ChEBI" id="CHEBI:33737"/>
        <dbReference type="ChEBI" id="CHEBI:33738"/>
        <dbReference type="ChEBI" id="CHEBI:57844"/>
        <dbReference type="ChEBI" id="CHEBI:57856"/>
        <dbReference type="ChEBI" id="CHEBI:59789"/>
        <dbReference type="ChEBI" id="CHEBI:74411"/>
        <dbReference type="ChEBI" id="CHEBI:74497"/>
        <dbReference type="EC" id="2.1.1.192"/>
    </reaction>
</comment>
<dbReference type="Pfam" id="PF21016">
    <property type="entry name" value="RlmN_N"/>
    <property type="match status" value="1"/>
</dbReference>
<evidence type="ECO:0000256" key="5">
    <source>
        <dbReference type="ARBA" id="ARBA00022603"/>
    </source>
</evidence>
<feature type="binding site" evidence="12">
    <location>
        <position position="112"/>
    </location>
    <ligand>
        <name>[4Fe-4S] cluster</name>
        <dbReference type="ChEBI" id="CHEBI:49883"/>
        <note>4Fe-4S-S-AdoMet</note>
    </ligand>
</feature>
<comment type="subcellular location">
    <subcellularLocation>
        <location evidence="1 12">Cytoplasm</location>
    </subcellularLocation>
</comment>
<dbReference type="GO" id="GO:0002935">
    <property type="term" value="F:tRNA (adenine(37)-C2)-methyltransferase activity"/>
    <property type="evidence" value="ECO:0007669"/>
    <property type="project" value="UniProtKB-UniRule"/>
</dbReference>
<evidence type="ECO:0000256" key="9">
    <source>
        <dbReference type="ARBA" id="ARBA00022723"/>
    </source>
</evidence>
<accession>A0A1T4JZH0</accession>
<dbReference type="GO" id="GO:0046872">
    <property type="term" value="F:metal ion binding"/>
    <property type="evidence" value="ECO:0007669"/>
    <property type="project" value="UniProtKB-KW"/>
</dbReference>
<keyword evidence="3 12" id="KW-0963">Cytoplasm</keyword>